<evidence type="ECO:0000313" key="2">
    <source>
        <dbReference type="EMBL" id="EEC17878.1"/>
    </source>
</evidence>
<protein>
    <submittedName>
        <fullName evidence="2 3">Uncharacterized protein</fullName>
    </submittedName>
</protein>
<feature type="region of interest" description="Disordered" evidence="1">
    <location>
        <begin position="1"/>
        <end position="22"/>
    </location>
</feature>
<dbReference type="VEuPathDB" id="VectorBase:ISCW013152"/>
<sequence length="135" mass="14612">MTTFAQTLMPDTQADRDKSDESVACKRTPVGNNIVNSVHDGVLGGCNSSTLSAAETKEIIASESTAIGIIDDECEDSAMDNACFPPLCTKLWSQQLPGSTFERTYRNVVSYGTADHVFRHLKVMSHPCVMHGSVD</sequence>
<name>B7QGA6_IXOSC</name>
<evidence type="ECO:0000256" key="1">
    <source>
        <dbReference type="SAM" id="MobiDB-lite"/>
    </source>
</evidence>
<dbReference type="AlphaFoldDB" id="B7QGA6"/>
<evidence type="ECO:0000313" key="3">
    <source>
        <dbReference type="EnsemblMetazoa" id="ISCW013152-PA"/>
    </source>
</evidence>
<feature type="compositionally biased region" description="Basic and acidic residues" evidence="1">
    <location>
        <begin position="13"/>
        <end position="22"/>
    </location>
</feature>
<evidence type="ECO:0000313" key="4">
    <source>
        <dbReference type="Proteomes" id="UP000001555"/>
    </source>
</evidence>
<reference evidence="3" key="2">
    <citation type="submission" date="2020-05" db="UniProtKB">
        <authorList>
            <consortium name="EnsemblMetazoa"/>
        </authorList>
    </citation>
    <scope>IDENTIFICATION</scope>
    <source>
        <strain evidence="3">wikel</strain>
    </source>
</reference>
<feature type="compositionally biased region" description="Polar residues" evidence="1">
    <location>
        <begin position="1"/>
        <end position="10"/>
    </location>
</feature>
<reference evidence="2 4" key="1">
    <citation type="submission" date="2008-03" db="EMBL/GenBank/DDBJ databases">
        <title>Annotation of Ixodes scapularis.</title>
        <authorList>
            <consortium name="Ixodes scapularis Genome Project Consortium"/>
            <person name="Caler E."/>
            <person name="Hannick L.I."/>
            <person name="Bidwell S."/>
            <person name="Joardar V."/>
            <person name="Thiagarajan M."/>
            <person name="Amedeo P."/>
            <person name="Galinsky K.J."/>
            <person name="Schobel S."/>
            <person name="Inman J."/>
            <person name="Hostetler J."/>
            <person name="Miller J."/>
            <person name="Hammond M."/>
            <person name="Megy K."/>
            <person name="Lawson D."/>
            <person name="Kodira C."/>
            <person name="Sutton G."/>
            <person name="Meyer J."/>
            <person name="Hill C.A."/>
            <person name="Birren B."/>
            <person name="Nene V."/>
            <person name="Collins F."/>
            <person name="Alarcon-Chaidez F."/>
            <person name="Wikel S."/>
            <person name="Strausberg R."/>
        </authorList>
    </citation>
    <scope>NUCLEOTIDE SEQUENCE [LARGE SCALE GENOMIC DNA]</scope>
    <source>
        <strain evidence="4">Wikel</strain>
        <strain evidence="2">Wikel colony</strain>
    </source>
</reference>
<dbReference type="HOGENOM" id="CLU_1888065_0_0_1"/>
<dbReference type="InParanoid" id="B7QGA6"/>
<dbReference type="EnsemblMetazoa" id="ISCW013152-RA">
    <property type="protein sequence ID" value="ISCW013152-PA"/>
    <property type="gene ID" value="ISCW013152"/>
</dbReference>
<dbReference type="PaxDb" id="6945-B7QGA6"/>
<proteinExistence type="predicted"/>
<organism>
    <name type="scientific">Ixodes scapularis</name>
    <name type="common">Black-legged tick</name>
    <name type="synonym">Deer tick</name>
    <dbReference type="NCBI Taxonomy" id="6945"/>
    <lineage>
        <taxon>Eukaryota</taxon>
        <taxon>Metazoa</taxon>
        <taxon>Ecdysozoa</taxon>
        <taxon>Arthropoda</taxon>
        <taxon>Chelicerata</taxon>
        <taxon>Arachnida</taxon>
        <taxon>Acari</taxon>
        <taxon>Parasitiformes</taxon>
        <taxon>Ixodida</taxon>
        <taxon>Ixodoidea</taxon>
        <taxon>Ixodidae</taxon>
        <taxon>Ixodinae</taxon>
        <taxon>Ixodes</taxon>
    </lineage>
</organism>
<dbReference type="VEuPathDB" id="VectorBase:ISCI013152"/>
<keyword evidence="4" id="KW-1185">Reference proteome</keyword>
<accession>B7QGA6</accession>
<gene>
    <name evidence="2" type="ORF">IscW_ISCW013152</name>
</gene>
<dbReference type="EMBL" id="ABJB010339876">
    <property type="status" value="NOT_ANNOTATED_CDS"/>
    <property type="molecule type" value="Genomic_DNA"/>
</dbReference>
<dbReference type="EMBL" id="DS930109">
    <property type="protein sequence ID" value="EEC17878.1"/>
    <property type="molecule type" value="Genomic_DNA"/>
</dbReference>
<dbReference type="Proteomes" id="UP000001555">
    <property type="component" value="Unassembled WGS sequence"/>
</dbReference>